<evidence type="ECO:0000313" key="4">
    <source>
        <dbReference type="Proteomes" id="UP000663843"/>
    </source>
</evidence>
<dbReference type="GO" id="GO:0043248">
    <property type="term" value="P:proteasome assembly"/>
    <property type="evidence" value="ECO:0007669"/>
    <property type="project" value="InterPro"/>
</dbReference>
<comment type="caution">
    <text evidence="3">The sequence shown here is derived from an EMBL/GenBank/DDBJ whole genome shotgun (WGS) entry which is preliminary data.</text>
</comment>
<dbReference type="EMBL" id="CAJMWT010000816">
    <property type="protein sequence ID" value="CAE6354807.1"/>
    <property type="molecule type" value="Genomic_DNA"/>
</dbReference>
<dbReference type="Pfam" id="PF05348">
    <property type="entry name" value="UMP1"/>
    <property type="match status" value="1"/>
</dbReference>
<evidence type="ECO:0000256" key="2">
    <source>
        <dbReference type="ARBA" id="ARBA00043974"/>
    </source>
</evidence>
<organism evidence="3 4">
    <name type="scientific">Rhizoctonia solani</name>
    <dbReference type="NCBI Taxonomy" id="456999"/>
    <lineage>
        <taxon>Eukaryota</taxon>
        <taxon>Fungi</taxon>
        <taxon>Dikarya</taxon>
        <taxon>Basidiomycota</taxon>
        <taxon>Agaricomycotina</taxon>
        <taxon>Agaricomycetes</taxon>
        <taxon>Cantharellales</taxon>
        <taxon>Ceratobasidiaceae</taxon>
        <taxon>Rhizoctonia</taxon>
    </lineage>
</organism>
<dbReference type="AlphaFoldDB" id="A0A8H2WAH4"/>
<protein>
    <recommendedName>
        <fullName evidence="5">Proteasome maturation factor UMP1</fullName>
    </recommendedName>
</protein>
<evidence type="ECO:0008006" key="5">
    <source>
        <dbReference type="Google" id="ProtNLM"/>
    </source>
</evidence>
<dbReference type="InterPro" id="IPR008012">
    <property type="entry name" value="Ump1"/>
</dbReference>
<evidence type="ECO:0000313" key="3">
    <source>
        <dbReference type="EMBL" id="CAE6354807.1"/>
    </source>
</evidence>
<sequence length="144" mass="16332">MESKLLLVPSKNDTVASSASIKDTRNHLGLHDTLRYGPRTLVTEVAGTNPLQKRIENWEATQDNLKLNLRRNMYGMHAPVRLLMERKAVFNASSPHMPTMPQSNIHLDILMGRDETLDVGDFFGDVETSLPLDIHADMERKLRL</sequence>
<dbReference type="GO" id="GO:0005737">
    <property type="term" value="C:cytoplasm"/>
    <property type="evidence" value="ECO:0007669"/>
    <property type="project" value="TreeGrafter"/>
</dbReference>
<comment type="similarity">
    <text evidence="2">Belongs to the POMP/UMP1 family.</text>
</comment>
<name>A0A8H2WAH4_9AGAM</name>
<evidence type="ECO:0000256" key="1">
    <source>
        <dbReference type="ARBA" id="ARBA00023186"/>
    </source>
</evidence>
<reference evidence="3" key="1">
    <citation type="submission" date="2021-01" db="EMBL/GenBank/DDBJ databases">
        <authorList>
            <person name="Kaushik A."/>
        </authorList>
    </citation>
    <scope>NUCLEOTIDE SEQUENCE</scope>
    <source>
        <strain evidence="3">AG2-2IIIB</strain>
    </source>
</reference>
<keyword evidence="1" id="KW-0143">Chaperone</keyword>
<dbReference type="GO" id="GO:0005634">
    <property type="term" value="C:nucleus"/>
    <property type="evidence" value="ECO:0007669"/>
    <property type="project" value="TreeGrafter"/>
</dbReference>
<proteinExistence type="inferred from homology"/>
<gene>
    <name evidence="3" type="ORF">RDB_LOCUS8747</name>
</gene>
<dbReference type="Proteomes" id="UP000663843">
    <property type="component" value="Unassembled WGS sequence"/>
</dbReference>
<dbReference type="PANTHER" id="PTHR12828">
    <property type="entry name" value="PROTEASOME MATURATION PROTEIN UMP1"/>
    <property type="match status" value="1"/>
</dbReference>
<dbReference type="PANTHER" id="PTHR12828:SF3">
    <property type="entry name" value="PROTEASOME MATURATION PROTEIN"/>
    <property type="match status" value="1"/>
</dbReference>
<accession>A0A8H2WAH4</accession>